<evidence type="ECO:0000256" key="2">
    <source>
        <dbReference type="ARBA" id="ARBA00023186"/>
    </source>
</evidence>
<dbReference type="PANTHER" id="PTHR15139">
    <property type="entry name" value="TUBULIN FOLDING COFACTOR C"/>
    <property type="match status" value="1"/>
</dbReference>
<sequence length="328" mass="38412">YIYIHVCIFFYIGVVLDIENKIEQLKNVEYHDSILTEINELSDKALKLKENISNAYFQYLRHSSVIISEKKLKELIKEIESIKYIYIQKRNSTNFGQFKWNYNKNLITAKDDVLEEEETDDLTDIQITRDENSLSFENLKNERIIRCIGEIKCSSLLLSNLDNCEVIILDVLSSVLIKQIKNCTICVPAIESSLLIYNCQDCNILTNSQQVRIHDTSNTKFYINSMSSPIIESSDKLVFSRYNLNYDGLSEILKKIHIDENSNTWSQILDFNWQNVQEPSPNFSIINEQSTYEIKLKKRDTIDENNCKQVTTCNYIIEKFPEFLKKID</sequence>
<dbReference type="InterPro" id="IPR017901">
    <property type="entry name" value="C-CAP_CF_C-like"/>
</dbReference>
<dbReference type="PANTHER" id="PTHR15139:SF0">
    <property type="entry name" value="TUBULIN-SPECIFIC CHAPERONE C"/>
    <property type="match status" value="1"/>
</dbReference>
<dbReference type="Ensembl" id="ENSPTET00000022245.1">
    <property type="protein sequence ID" value="ENSPTEP00000014856.1"/>
    <property type="gene ID" value="ENSPTEG00000016555.1"/>
</dbReference>
<dbReference type="GO" id="GO:0005737">
    <property type="term" value="C:cytoplasm"/>
    <property type="evidence" value="ECO:0007669"/>
    <property type="project" value="TreeGrafter"/>
</dbReference>
<feature type="domain" description="C-CAP/cofactor C-like" evidence="3">
    <location>
        <begin position="122"/>
        <end position="273"/>
    </location>
</feature>
<evidence type="ECO:0000313" key="4">
    <source>
        <dbReference type="Ensembl" id="ENSPTEP00000014856.1"/>
    </source>
</evidence>
<name>A0A8C9HDB8_9PRIM</name>
<dbReference type="InterPro" id="IPR006599">
    <property type="entry name" value="CARP_motif"/>
</dbReference>
<dbReference type="Proteomes" id="UP000694416">
    <property type="component" value="Unplaced"/>
</dbReference>
<evidence type="ECO:0000313" key="5">
    <source>
        <dbReference type="Proteomes" id="UP000694416"/>
    </source>
</evidence>
<dbReference type="Pfam" id="PF07986">
    <property type="entry name" value="TBCC"/>
    <property type="match status" value="1"/>
</dbReference>
<dbReference type="Gene3D" id="2.160.20.70">
    <property type="match status" value="1"/>
</dbReference>
<reference evidence="4" key="2">
    <citation type="submission" date="2025-09" db="UniProtKB">
        <authorList>
            <consortium name="Ensembl"/>
        </authorList>
    </citation>
    <scope>IDENTIFICATION</scope>
</reference>
<dbReference type="SMART" id="SM00673">
    <property type="entry name" value="CARP"/>
    <property type="match status" value="2"/>
</dbReference>
<dbReference type="AlphaFoldDB" id="A0A8C9HDB8"/>
<dbReference type="InterPro" id="IPR027684">
    <property type="entry name" value="TBCC"/>
</dbReference>
<organism evidence="4 5">
    <name type="scientific">Piliocolobus tephrosceles</name>
    <name type="common">Ugandan red Colobus</name>
    <dbReference type="NCBI Taxonomy" id="591936"/>
    <lineage>
        <taxon>Eukaryota</taxon>
        <taxon>Metazoa</taxon>
        <taxon>Chordata</taxon>
        <taxon>Craniata</taxon>
        <taxon>Vertebrata</taxon>
        <taxon>Euteleostomi</taxon>
        <taxon>Mammalia</taxon>
        <taxon>Eutheria</taxon>
        <taxon>Euarchontoglires</taxon>
        <taxon>Primates</taxon>
        <taxon>Haplorrhini</taxon>
        <taxon>Catarrhini</taxon>
        <taxon>Cercopithecidae</taxon>
        <taxon>Colobinae</taxon>
        <taxon>Piliocolobus</taxon>
    </lineage>
</organism>
<dbReference type="InterPro" id="IPR016098">
    <property type="entry name" value="CAP/MinC_C"/>
</dbReference>
<protein>
    <recommendedName>
        <fullName evidence="3">C-CAP/cofactor C-like domain-containing protein</fullName>
    </recommendedName>
</protein>
<accession>A0A8C9HDB8</accession>
<keyword evidence="2" id="KW-0143">Chaperone</keyword>
<evidence type="ECO:0000259" key="3">
    <source>
        <dbReference type="PROSITE" id="PS51329"/>
    </source>
</evidence>
<dbReference type="GO" id="GO:0007021">
    <property type="term" value="P:tubulin complex assembly"/>
    <property type="evidence" value="ECO:0007669"/>
    <property type="project" value="TreeGrafter"/>
</dbReference>
<dbReference type="PROSITE" id="PS51329">
    <property type="entry name" value="C_CAP_COFACTOR_C"/>
    <property type="match status" value="1"/>
</dbReference>
<proteinExistence type="inferred from homology"/>
<comment type="similarity">
    <text evidence="1">Belongs to the TBCC family.</text>
</comment>
<evidence type="ECO:0000256" key="1">
    <source>
        <dbReference type="ARBA" id="ARBA00008848"/>
    </source>
</evidence>
<dbReference type="InterPro" id="IPR012945">
    <property type="entry name" value="Tubulin-bd_cofactor_C_dom"/>
</dbReference>
<keyword evidence="5" id="KW-1185">Reference proteome</keyword>
<dbReference type="GO" id="GO:0007023">
    <property type="term" value="P:post-chaperonin tubulin folding pathway"/>
    <property type="evidence" value="ECO:0007669"/>
    <property type="project" value="InterPro"/>
</dbReference>
<reference evidence="4" key="1">
    <citation type="submission" date="2025-08" db="UniProtKB">
        <authorList>
            <consortium name="Ensembl"/>
        </authorList>
    </citation>
    <scope>IDENTIFICATION</scope>
</reference>